<evidence type="ECO:0000313" key="4">
    <source>
        <dbReference type="Proteomes" id="UP000662200"/>
    </source>
</evidence>
<evidence type="ECO:0000313" key="3">
    <source>
        <dbReference type="EMBL" id="GGK39981.1"/>
    </source>
</evidence>
<dbReference type="PANTHER" id="PTHR10837:SF8">
    <property type="entry name" value="PROTEIN-ARGININE DEIMINASE"/>
    <property type="match status" value="1"/>
</dbReference>
<comment type="caution">
    <text evidence="3">The sequence shown here is derived from an EMBL/GenBank/DDBJ whole genome shotgun (WGS) entry which is preliminary data.</text>
</comment>
<protein>
    <recommendedName>
        <fullName evidence="2">Protein-arginine deiminase C-terminal domain-containing protein</fullName>
    </recommendedName>
</protein>
<dbReference type="GO" id="GO:0005737">
    <property type="term" value="C:cytoplasm"/>
    <property type="evidence" value="ECO:0007669"/>
    <property type="project" value="InterPro"/>
</dbReference>
<keyword evidence="4" id="KW-1185">Reference proteome</keyword>
<name>A0A8J3FKG3_9ACTN</name>
<dbReference type="PROSITE" id="PS51257">
    <property type="entry name" value="PROKAR_LIPOPROTEIN"/>
    <property type="match status" value="1"/>
</dbReference>
<keyword evidence="1" id="KW-0732">Signal</keyword>
<dbReference type="GO" id="GO:0004668">
    <property type="term" value="F:protein-arginine deiminase activity"/>
    <property type="evidence" value="ECO:0007669"/>
    <property type="project" value="InterPro"/>
</dbReference>
<proteinExistence type="predicted"/>
<dbReference type="InterPro" id="IPR036556">
    <property type="entry name" value="PAD_central_sf"/>
</dbReference>
<dbReference type="InterPro" id="IPR013530">
    <property type="entry name" value="PAD_C"/>
</dbReference>
<accession>A0A8J3FKG3</accession>
<feature type="signal peptide" evidence="1">
    <location>
        <begin position="1"/>
        <end position="28"/>
    </location>
</feature>
<dbReference type="Proteomes" id="UP000662200">
    <property type="component" value="Unassembled WGS sequence"/>
</dbReference>
<dbReference type="RefSeq" id="WP_189115506.1">
    <property type="nucleotide sequence ID" value="NZ_BMQC01000016.1"/>
</dbReference>
<reference evidence="3" key="2">
    <citation type="submission" date="2020-09" db="EMBL/GenBank/DDBJ databases">
        <authorList>
            <person name="Sun Q."/>
            <person name="Ohkuma M."/>
        </authorList>
    </citation>
    <scope>NUCLEOTIDE SEQUENCE</scope>
    <source>
        <strain evidence="3">JCM 3091</strain>
    </source>
</reference>
<dbReference type="SUPFAM" id="SSF55909">
    <property type="entry name" value="Pentein"/>
    <property type="match status" value="1"/>
</dbReference>
<dbReference type="Pfam" id="PF03068">
    <property type="entry name" value="PAD"/>
    <property type="match status" value="1"/>
</dbReference>
<dbReference type="EMBL" id="BMQC01000016">
    <property type="protein sequence ID" value="GGK39981.1"/>
    <property type="molecule type" value="Genomic_DNA"/>
</dbReference>
<gene>
    <name evidence="3" type="ORF">GCM10010124_35820</name>
</gene>
<dbReference type="InterPro" id="IPR004303">
    <property type="entry name" value="PAD"/>
</dbReference>
<dbReference type="AlphaFoldDB" id="A0A8J3FKG3"/>
<evidence type="ECO:0000259" key="2">
    <source>
        <dbReference type="Pfam" id="PF03068"/>
    </source>
</evidence>
<dbReference type="SUPFAM" id="SSF110083">
    <property type="entry name" value="Peptidylarginine deiminase Pad4, middle domain"/>
    <property type="match status" value="1"/>
</dbReference>
<feature type="domain" description="Protein-arginine deiminase C-terminal" evidence="2">
    <location>
        <begin position="189"/>
        <end position="609"/>
    </location>
</feature>
<evidence type="ECO:0000256" key="1">
    <source>
        <dbReference type="SAM" id="SignalP"/>
    </source>
</evidence>
<sequence>MPRARQQVSTWAAVACLAAVAPPAAASAAGPAGVTIRADSNRDGAVDLTGATDEEAKGVATATRGALFLPNLDDDAKRCASRDQACADAADAVVNGDEDARDLAPLRTVPTAVAADASATVVVEGAAANYTRLFAQRGTAWTEVTRSTTFTADDLRRGLVLGLEGRDIVRDPAKWDGTARVTLAVDGAADSVLLRVAPMLTHAHTQTNQQLTAAPGSGGDFGAFRRDLEAASSNAKLPRPVHFFGGGDIWAQDWFEPTYVSMPAGGGTQQIRLLMRSDQAREAQNQLYALRGAGVGVVRLSGAGRRDPAAALYRPDTFNSFGNLETIPPYRNGGKEFPAGRMVMGEDPGGQGPSALQRRVLAAQGAQEPLYLDSGWLQVGHVDEFLQFLPATSGRGWRFAVADPRGAVALLRRAAETGSGGTPLSSHRDFRRMTISAFLADKRLAADQETAAKKIDAALARVKAEVGLADAEIVRIPTLYQTEGGGAARGPGQVAARGRLLASTPGLRERLAGATPAQRDRALRRGAMGALLPAAINSIVAAPGRMIVARQWGPVVGGRDLLAEAVTQAYQAVGLSVEFVDDYTTYHVGQGEVHCATNSLRDTTARWWQLPAGR</sequence>
<dbReference type="Gene3D" id="2.60.40.1700">
    <property type="entry name" value="Protein-arginine deiminase, central domain"/>
    <property type="match status" value="1"/>
</dbReference>
<dbReference type="Gene3D" id="3.75.10.10">
    <property type="entry name" value="L-arginine/glycine Amidinotransferase, Chain A"/>
    <property type="match status" value="1"/>
</dbReference>
<dbReference type="GO" id="GO:0005509">
    <property type="term" value="F:calcium ion binding"/>
    <property type="evidence" value="ECO:0007669"/>
    <property type="project" value="InterPro"/>
</dbReference>
<feature type="chain" id="PRO_5035195909" description="Protein-arginine deiminase C-terminal domain-containing protein" evidence="1">
    <location>
        <begin position="29"/>
        <end position="614"/>
    </location>
</feature>
<dbReference type="PANTHER" id="PTHR10837">
    <property type="entry name" value="PEPTIDYLARGININE DEIMINASE"/>
    <property type="match status" value="1"/>
</dbReference>
<organism evidence="3 4">
    <name type="scientific">Pilimelia terevasa</name>
    <dbReference type="NCBI Taxonomy" id="53372"/>
    <lineage>
        <taxon>Bacteria</taxon>
        <taxon>Bacillati</taxon>
        <taxon>Actinomycetota</taxon>
        <taxon>Actinomycetes</taxon>
        <taxon>Micromonosporales</taxon>
        <taxon>Micromonosporaceae</taxon>
        <taxon>Pilimelia</taxon>
    </lineage>
</organism>
<reference evidence="3" key="1">
    <citation type="journal article" date="2014" name="Int. J. Syst. Evol. Microbiol.">
        <title>Complete genome sequence of Corynebacterium casei LMG S-19264T (=DSM 44701T), isolated from a smear-ripened cheese.</title>
        <authorList>
            <consortium name="US DOE Joint Genome Institute (JGI-PGF)"/>
            <person name="Walter F."/>
            <person name="Albersmeier A."/>
            <person name="Kalinowski J."/>
            <person name="Ruckert C."/>
        </authorList>
    </citation>
    <scope>NUCLEOTIDE SEQUENCE</scope>
    <source>
        <strain evidence="3">JCM 3091</strain>
    </source>
</reference>